<dbReference type="HAMAP" id="MF_00086">
    <property type="entry name" value="S_AdoMet_synth1"/>
    <property type="match status" value="1"/>
</dbReference>
<organism evidence="16 17">
    <name type="scientific">Candidatus Buchananbacteria bacterium RIFCSPHIGHO2_01_FULL_46_12</name>
    <dbReference type="NCBI Taxonomy" id="1797536"/>
    <lineage>
        <taxon>Bacteria</taxon>
        <taxon>Candidatus Buchananiibacteriota</taxon>
    </lineage>
</organism>
<dbReference type="Pfam" id="PF02772">
    <property type="entry name" value="S-AdoMet_synt_M"/>
    <property type="match status" value="1"/>
</dbReference>
<dbReference type="GO" id="GO:0005737">
    <property type="term" value="C:cytoplasm"/>
    <property type="evidence" value="ECO:0007669"/>
    <property type="project" value="UniProtKB-SubCell"/>
</dbReference>
<feature type="binding site" description="in other chain" evidence="10">
    <location>
        <begin position="236"/>
        <end position="237"/>
    </location>
    <ligand>
        <name>ATP</name>
        <dbReference type="ChEBI" id="CHEBI:30616"/>
        <note>ligand shared between two neighboring subunits</note>
    </ligand>
</feature>
<dbReference type="EC" id="2.5.1.6" evidence="10"/>
<dbReference type="InterPro" id="IPR022629">
    <property type="entry name" value="S-AdoMet_synt_central"/>
</dbReference>
<feature type="binding site" description="in other chain" evidence="10">
    <location>
        <begin position="251"/>
        <end position="252"/>
    </location>
    <ligand>
        <name>ATP</name>
        <dbReference type="ChEBI" id="CHEBI:30616"/>
        <note>ligand shared between two neighboring subunits</note>
    </ligand>
</feature>
<evidence type="ECO:0000256" key="8">
    <source>
        <dbReference type="ARBA" id="ARBA00022842"/>
    </source>
</evidence>
<dbReference type="Proteomes" id="UP000178432">
    <property type="component" value="Unassembled WGS sequence"/>
</dbReference>
<keyword evidence="4 10" id="KW-0808">Transferase</keyword>
<feature type="binding site" evidence="10">
    <location>
        <position position="245"/>
    </location>
    <ligand>
        <name>L-methionine</name>
        <dbReference type="ChEBI" id="CHEBI:57844"/>
        <note>ligand shared between two neighboring subunits</note>
    </ligand>
</feature>
<dbReference type="Gene3D" id="3.30.300.10">
    <property type="match status" value="3"/>
</dbReference>
<feature type="binding site" evidence="10">
    <location>
        <position position="268"/>
    </location>
    <ligand>
        <name>ATP</name>
        <dbReference type="ChEBI" id="CHEBI:30616"/>
        <note>ligand shared between two neighboring subunits</note>
    </ligand>
</feature>
<evidence type="ECO:0000259" key="15">
    <source>
        <dbReference type="Pfam" id="PF02773"/>
    </source>
</evidence>
<evidence type="ECO:0000256" key="2">
    <source>
        <dbReference type="ARBA" id="ARBA00009685"/>
    </source>
</evidence>
<dbReference type="InterPro" id="IPR002133">
    <property type="entry name" value="S-AdoMet_synthetase"/>
</dbReference>
<evidence type="ECO:0000259" key="14">
    <source>
        <dbReference type="Pfam" id="PF02772"/>
    </source>
</evidence>
<feature type="binding site" description="in other chain" evidence="10">
    <location>
        <position position="61"/>
    </location>
    <ligand>
        <name>L-methionine</name>
        <dbReference type="ChEBI" id="CHEBI:57844"/>
        <note>ligand shared between two neighboring subunits</note>
    </ligand>
</feature>
<feature type="binding site" description="in other chain" evidence="10">
    <location>
        <position position="104"/>
    </location>
    <ligand>
        <name>L-methionine</name>
        <dbReference type="ChEBI" id="CHEBI:57844"/>
        <note>ligand shared between two neighboring subunits</note>
    </ligand>
</feature>
<evidence type="ECO:0000256" key="1">
    <source>
        <dbReference type="ARBA" id="ARBA00005224"/>
    </source>
</evidence>
<sequence length="391" mass="42514">MLSKSNKHYIFTSESVTEGHPDKVCDQISDGILDAALKEDPKSRVAIETLVTTGLVVVAGEMTTNTYIDVPKVVRGIIKDIGYTDPAIGFDWENCAVVTSIDAQSADISQGVSEGEGLYKEQGAGDQGMMFGYATDETPEFMPLPIVLAHKLTQKLASVRKAGELPWLRPDGKSQISIEYIDGQPKRADTVVISTQHTAEVEHDEIEREVIEKIIKPVCGEWLDNKTKYYVNPTGKFIIGGPHGDSGVTGRKIIVDTYGGHGSHGGGAFSGKDPSKVDRSAAYMARYIAKNIVAAGLAKSCEVQLAYAIGVADPVSLLVNTDGTANIPEEKIAEVVRKVFPLKPAGIIEHLRLRRPIFRLTTNYGHFGRNLDEFTWEKTDKAEELKQAAGV</sequence>
<evidence type="ECO:0000256" key="10">
    <source>
        <dbReference type="HAMAP-Rule" id="MF_00086"/>
    </source>
</evidence>
<feature type="domain" description="S-adenosylmethionine synthetase N-terminal" evidence="13">
    <location>
        <begin position="9"/>
        <end position="106"/>
    </location>
</feature>
<dbReference type="InterPro" id="IPR022631">
    <property type="entry name" value="ADOMET_SYNTHASE_CS"/>
</dbReference>
<keyword evidence="6 10" id="KW-0547">Nucleotide-binding</keyword>
<comment type="cofactor">
    <cofactor evidence="10">
        <name>Mg(2+)</name>
        <dbReference type="ChEBI" id="CHEBI:18420"/>
    </cofactor>
    <text evidence="10">Binds 2 divalent ions per subunit.</text>
</comment>
<comment type="subcellular location">
    <subcellularLocation>
        <location evidence="10 11">Cytoplasm</location>
    </subcellularLocation>
</comment>
<name>A0A1G1Y6H2_9BACT</name>
<dbReference type="GO" id="GO:0005524">
    <property type="term" value="F:ATP binding"/>
    <property type="evidence" value="ECO:0007669"/>
    <property type="project" value="UniProtKB-UniRule"/>
</dbReference>
<evidence type="ECO:0000256" key="3">
    <source>
        <dbReference type="ARBA" id="ARBA00022563"/>
    </source>
</evidence>
<feature type="binding site" evidence="10">
    <location>
        <position position="272"/>
    </location>
    <ligand>
        <name>ATP</name>
        <dbReference type="ChEBI" id="CHEBI:30616"/>
        <note>ligand shared between two neighboring subunits</note>
    </ligand>
</feature>
<gene>
    <name evidence="10" type="primary">metK</name>
    <name evidence="16" type="ORF">A2663_00315</name>
</gene>
<dbReference type="Pfam" id="PF00438">
    <property type="entry name" value="S-AdoMet_synt_N"/>
    <property type="match status" value="1"/>
</dbReference>
<protein>
    <recommendedName>
        <fullName evidence="10">S-adenosylmethionine synthase</fullName>
        <shortName evidence="10">AdoMet synthase</shortName>
        <ecNumber evidence="10">2.5.1.6</ecNumber>
    </recommendedName>
    <alternativeName>
        <fullName evidence="10">MAT</fullName>
    </alternativeName>
    <alternativeName>
        <fullName evidence="10">Methionine adenosyltransferase</fullName>
    </alternativeName>
</protein>
<keyword evidence="8 10" id="KW-0460">Magnesium</keyword>
<evidence type="ECO:0000259" key="13">
    <source>
        <dbReference type="Pfam" id="PF00438"/>
    </source>
</evidence>
<feature type="binding site" evidence="10">
    <location>
        <position position="48"/>
    </location>
    <ligand>
        <name>K(+)</name>
        <dbReference type="ChEBI" id="CHEBI:29103"/>
    </ligand>
</feature>
<dbReference type="UniPathway" id="UPA00315">
    <property type="reaction ID" value="UER00080"/>
</dbReference>
<dbReference type="Pfam" id="PF02773">
    <property type="entry name" value="S-AdoMet_synt_C"/>
    <property type="match status" value="1"/>
</dbReference>
<dbReference type="SUPFAM" id="SSF55973">
    <property type="entry name" value="S-adenosylmethionine synthetase"/>
    <property type="match status" value="3"/>
</dbReference>
<comment type="function">
    <text evidence="10">Catalyzes the formation of S-adenosylmethionine (AdoMet) from methionine and ATP. The overall synthetic reaction is composed of two sequential steps, AdoMet formation and the subsequent tripolyphosphate hydrolysis which occurs prior to release of AdoMet from the enzyme.</text>
</comment>
<dbReference type="GO" id="GO:0006556">
    <property type="term" value="P:S-adenosylmethionine biosynthetic process"/>
    <property type="evidence" value="ECO:0007669"/>
    <property type="project" value="UniProtKB-UniRule"/>
</dbReference>
<dbReference type="InterPro" id="IPR022636">
    <property type="entry name" value="S-AdoMet_synthetase_sfam"/>
</dbReference>
<dbReference type="PIRSF" id="PIRSF000497">
    <property type="entry name" value="MAT"/>
    <property type="match status" value="1"/>
</dbReference>
<proteinExistence type="inferred from homology"/>
<evidence type="ECO:0000313" key="16">
    <source>
        <dbReference type="EMBL" id="OGY47340.1"/>
    </source>
</evidence>
<dbReference type="EMBL" id="MHIF01000043">
    <property type="protein sequence ID" value="OGY47340.1"/>
    <property type="molecule type" value="Genomic_DNA"/>
</dbReference>
<dbReference type="FunFam" id="3.30.300.10:FF:000003">
    <property type="entry name" value="S-adenosylmethionine synthase"/>
    <property type="match status" value="1"/>
</dbReference>
<evidence type="ECO:0000256" key="7">
    <source>
        <dbReference type="ARBA" id="ARBA00022840"/>
    </source>
</evidence>
<dbReference type="GO" id="GO:0006730">
    <property type="term" value="P:one-carbon metabolic process"/>
    <property type="evidence" value="ECO:0007669"/>
    <property type="project" value="UniProtKB-KW"/>
</dbReference>
<dbReference type="PROSITE" id="PS00376">
    <property type="entry name" value="ADOMET_SYNTHASE_1"/>
    <property type="match status" value="1"/>
</dbReference>
<feature type="binding site" evidence="10">
    <location>
        <position position="22"/>
    </location>
    <ligand>
        <name>Mg(2+)</name>
        <dbReference type="ChEBI" id="CHEBI:18420"/>
    </ligand>
</feature>
<dbReference type="InterPro" id="IPR022628">
    <property type="entry name" value="S-AdoMet_synt_N"/>
</dbReference>
<reference evidence="16 17" key="1">
    <citation type="journal article" date="2016" name="Nat. Commun.">
        <title>Thousands of microbial genomes shed light on interconnected biogeochemical processes in an aquifer system.</title>
        <authorList>
            <person name="Anantharaman K."/>
            <person name="Brown C.T."/>
            <person name="Hug L.A."/>
            <person name="Sharon I."/>
            <person name="Castelle C.J."/>
            <person name="Probst A.J."/>
            <person name="Thomas B.C."/>
            <person name="Singh A."/>
            <person name="Wilkins M.J."/>
            <person name="Karaoz U."/>
            <person name="Brodie E.L."/>
            <person name="Williams K.H."/>
            <person name="Hubbard S.S."/>
            <person name="Banfield J.F."/>
        </authorList>
    </citation>
    <scope>NUCLEOTIDE SEQUENCE [LARGE SCALE GENOMIC DNA]</scope>
</reference>
<feature type="binding site" description="in other chain" evidence="10">
    <location>
        <position position="20"/>
    </location>
    <ligand>
        <name>ATP</name>
        <dbReference type="ChEBI" id="CHEBI:30616"/>
        <note>ligand shared between two neighboring subunits</note>
    </ligand>
</feature>
<dbReference type="PROSITE" id="PS00377">
    <property type="entry name" value="ADOMET_SYNTHASE_2"/>
    <property type="match status" value="1"/>
</dbReference>
<dbReference type="GO" id="GO:0004478">
    <property type="term" value="F:methionine adenosyltransferase activity"/>
    <property type="evidence" value="ECO:0007669"/>
    <property type="project" value="UniProtKB-UniRule"/>
</dbReference>
<feature type="domain" description="S-adenosylmethionine synthetase C-terminal" evidence="15">
    <location>
        <begin position="239"/>
        <end position="378"/>
    </location>
</feature>
<keyword evidence="7 10" id="KW-0067">ATP-binding</keyword>
<feature type="domain" description="S-adenosylmethionine synthetase central" evidence="14">
    <location>
        <begin position="121"/>
        <end position="237"/>
    </location>
</feature>
<dbReference type="NCBIfam" id="TIGR01034">
    <property type="entry name" value="metK"/>
    <property type="match status" value="1"/>
</dbReference>
<dbReference type="PANTHER" id="PTHR11964">
    <property type="entry name" value="S-ADENOSYLMETHIONINE SYNTHETASE"/>
    <property type="match status" value="1"/>
</dbReference>
<evidence type="ECO:0000256" key="9">
    <source>
        <dbReference type="ARBA" id="ARBA00022958"/>
    </source>
</evidence>
<comment type="pathway">
    <text evidence="1 10">Amino-acid biosynthesis; S-adenosyl-L-methionine biosynthesis; S-adenosyl-L-methionine from L-methionine: step 1/1.</text>
</comment>
<keyword evidence="9 10" id="KW-0630">Potassium</keyword>
<accession>A0A1G1Y6H2</accession>
<feature type="binding site" description="in other chain" evidence="10">
    <location>
        <position position="276"/>
    </location>
    <ligand>
        <name>L-methionine</name>
        <dbReference type="ChEBI" id="CHEBI:57844"/>
        <note>ligand shared between two neighboring subunits</note>
    </ligand>
</feature>
<keyword evidence="3 10" id="KW-0554">One-carbon metabolism</keyword>
<evidence type="ECO:0000256" key="11">
    <source>
        <dbReference type="RuleBase" id="RU000542"/>
    </source>
</evidence>
<comment type="caution">
    <text evidence="16">The sequence shown here is derived from an EMBL/GenBank/DDBJ whole genome shotgun (WGS) entry which is preliminary data.</text>
</comment>
<dbReference type="GO" id="GO:0000287">
    <property type="term" value="F:magnesium ion binding"/>
    <property type="evidence" value="ECO:0007669"/>
    <property type="project" value="UniProtKB-UniRule"/>
</dbReference>
<comment type="catalytic activity">
    <reaction evidence="10">
        <text>L-methionine + ATP + H2O = S-adenosyl-L-methionine + phosphate + diphosphate</text>
        <dbReference type="Rhea" id="RHEA:21080"/>
        <dbReference type="ChEBI" id="CHEBI:15377"/>
        <dbReference type="ChEBI" id="CHEBI:30616"/>
        <dbReference type="ChEBI" id="CHEBI:33019"/>
        <dbReference type="ChEBI" id="CHEBI:43474"/>
        <dbReference type="ChEBI" id="CHEBI:57844"/>
        <dbReference type="ChEBI" id="CHEBI:59789"/>
        <dbReference type="EC" id="2.5.1.6"/>
    </reaction>
</comment>
<keyword evidence="5 10" id="KW-0479">Metal-binding</keyword>
<keyword evidence="10" id="KW-0963">Cytoplasm</keyword>
<evidence type="ECO:0000256" key="5">
    <source>
        <dbReference type="ARBA" id="ARBA00022723"/>
    </source>
</evidence>
<comment type="subunit">
    <text evidence="10">Homotetramer; dimer of dimers.</text>
</comment>
<dbReference type="AlphaFoldDB" id="A0A1G1Y6H2"/>
<evidence type="ECO:0000313" key="17">
    <source>
        <dbReference type="Proteomes" id="UP000178432"/>
    </source>
</evidence>
<dbReference type="CDD" id="cd18079">
    <property type="entry name" value="S-AdoMet_synt"/>
    <property type="match status" value="1"/>
</dbReference>
<comment type="similarity">
    <text evidence="2 10 12">Belongs to the AdoMet synthase family.</text>
</comment>
<evidence type="ECO:0000256" key="6">
    <source>
        <dbReference type="ARBA" id="ARBA00022741"/>
    </source>
</evidence>
<feature type="binding site" evidence="10">
    <location>
        <position position="245"/>
    </location>
    <ligand>
        <name>ATP</name>
        <dbReference type="ChEBI" id="CHEBI:30616"/>
        <note>ligand shared between two neighboring subunits</note>
    </ligand>
</feature>
<comment type="cofactor">
    <cofactor evidence="10">
        <name>K(+)</name>
        <dbReference type="ChEBI" id="CHEBI:29103"/>
    </cofactor>
    <text evidence="10">Binds 1 potassium ion per subunit.</text>
</comment>
<evidence type="ECO:0000256" key="4">
    <source>
        <dbReference type="ARBA" id="ARBA00022679"/>
    </source>
</evidence>
<dbReference type="InterPro" id="IPR022630">
    <property type="entry name" value="S-AdoMet_synt_C"/>
</dbReference>
<feature type="binding site" description="in other chain" evidence="10">
    <location>
        <begin position="171"/>
        <end position="173"/>
    </location>
    <ligand>
        <name>ATP</name>
        <dbReference type="ChEBI" id="CHEBI:30616"/>
        <note>ligand shared between two neighboring subunits</note>
    </ligand>
</feature>
<evidence type="ECO:0000256" key="12">
    <source>
        <dbReference type="RuleBase" id="RU004462"/>
    </source>
</evidence>
<feature type="region of interest" description="Flexible loop" evidence="10">
    <location>
        <begin position="104"/>
        <end position="114"/>
    </location>
</feature>